<sequence length="390" mass="43779">MILANRVILIKEQNMNKHTLRALMVFSLYVSMICLPSFTYGAETLYLTLDESVDYAMKHNRTIRAYAQKGEGAQYKMQESVGSFLPQISASFNFTHMDAAPAMEIPAGMLGPMSPAMSLTTSQQEQRAVKGTVQQNLFTWGRIVNSYKQSRLGYEIAGIELEKAKLQLKVEVIRSFYGVILAQEVIRASEDAVKNAETHLENTKRNLAAGIASDFDVLRAEVQLANIKPQAIKVKNSLRLALFQFKNLLGIAEGIPVELAGKMKYDPGTYNLKEGINKVLLNRLELKQMKIQKEMSKTGIELASSGNKPSLSFLYSYSLANGQTSNKDEWKDSWNAMLNLNIPVFDGNITSSKVKQAESQLKELNIAEADLIQNIRLELEQIYYELKENE</sequence>
<dbReference type="GO" id="GO:0015562">
    <property type="term" value="F:efflux transmembrane transporter activity"/>
    <property type="evidence" value="ECO:0007669"/>
    <property type="project" value="InterPro"/>
</dbReference>
<evidence type="ECO:0000256" key="6">
    <source>
        <dbReference type="ARBA" id="ARBA00023136"/>
    </source>
</evidence>
<keyword evidence="3" id="KW-0813">Transport</keyword>
<feature type="transmembrane region" description="Helical" evidence="8">
    <location>
        <begin position="20"/>
        <end position="42"/>
    </location>
</feature>
<dbReference type="GO" id="GO:1990281">
    <property type="term" value="C:efflux pump complex"/>
    <property type="evidence" value="ECO:0007669"/>
    <property type="project" value="TreeGrafter"/>
</dbReference>
<dbReference type="PANTHER" id="PTHR30026">
    <property type="entry name" value="OUTER MEMBRANE PROTEIN TOLC"/>
    <property type="match status" value="1"/>
</dbReference>
<keyword evidence="6 8" id="KW-0472">Membrane</keyword>
<name>A0A2M7S982_9BACT</name>
<evidence type="ECO:0000313" key="9">
    <source>
        <dbReference type="EMBL" id="PIZ16061.1"/>
    </source>
</evidence>
<evidence type="ECO:0008006" key="11">
    <source>
        <dbReference type="Google" id="ProtNLM"/>
    </source>
</evidence>
<keyword evidence="8" id="KW-1133">Transmembrane helix</keyword>
<evidence type="ECO:0000256" key="5">
    <source>
        <dbReference type="ARBA" id="ARBA00022692"/>
    </source>
</evidence>
<evidence type="ECO:0000256" key="4">
    <source>
        <dbReference type="ARBA" id="ARBA00022452"/>
    </source>
</evidence>
<dbReference type="Pfam" id="PF02321">
    <property type="entry name" value="OEP"/>
    <property type="match status" value="2"/>
</dbReference>
<reference evidence="10" key="1">
    <citation type="submission" date="2017-09" db="EMBL/GenBank/DDBJ databases">
        <title>Depth-based differentiation of microbial function through sediment-hosted aquifers and enrichment of novel symbionts in the deep terrestrial subsurface.</title>
        <authorList>
            <person name="Probst A.J."/>
            <person name="Ladd B."/>
            <person name="Jarett J.K."/>
            <person name="Geller-Mcgrath D.E."/>
            <person name="Sieber C.M.K."/>
            <person name="Emerson J.B."/>
            <person name="Anantharaman K."/>
            <person name="Thomas B.C."/>
            <person name="Malmstrom R."/>
            <person name="Stieglmeier M."/>
            <person name="Klingl A."/>
            <person name="Woyke T."/>
            <person name="Ryan C.M."/>
            <person name="Banfield J.F."/>
        </authorList>
    </citation>
    <scope>NUCLEOTIDE SEQUENCE [LARGE SCALE GENOMIC DNA]</scope>
</reference>
<gene>
    <name evidence="9" type="ORF">COY52_08205</name>
</gene>
<evidence type="ECO:0000313" key="10">
    <source>
        <dbReference type="Proteomes" id="UP000229307"/>
    </source>
</evidence>
<evidence type="ECO:0000256" key="3">
    <source>
        <dbReference type="ARBA" id="ARBA00022448"/>
    </source>
</evidence>
<accession>A0A2M7S982</accession>
<comment type="similarity">
    <text evidence="2">Belongs to the outer membrane factor (OMF) (TC 1.B.17) family.</text>
</comment>
<dbReference type="InterPro" id="IPR003423">
    <property type="entry name" value="OMP_efflux"/>
</dbReference>
<feature type="non-terminal residue" evidence="9">
    <location>
        <position position="390"/>
    </location>
</feature>
<keyword evidence="4" id="KW-1134">Transmembrane beta strand</keyword>
<evidence type="ECO:0000256" key="1">
    <source>
        <dbReference type="ARBA" id="ARBA00004442"/>
    </source>
</evidence>
<keyword evidence="5 8" id="KW-0812">Transmembrane</keyword>
<dbReference type="GO" id="GO:0015288">
    <property type="term" value="F:porin activity"/>
    <property type="evidence" value="ECO:0007669"/>
    <property type="project" value="TreeGrafter"/>
</dbReference>
<proteinExistence type="inferred from homology"/>
<comment type="subcellular location">
    <subcellularLocation>
        <location evidence="1">Cell outer membrane</location>
    </subcellularLocation>
</comment>
<keyword evidence="7" id="KW-0998">Cell outer membrane</keyword>
<dbReference type="SUPFAM" id="SSF56954">
    <property type="entry name" value="Outer membrane efflux proteins (OEP)"/>
    <property type="match status" value="1"/>
</dbReference>
<dbReference type="EMBL" id="PFMR01000214">
    <property type="protein sequence ID" value="PIZ16061.1"/>
    <property type="molecule type" value="Genomic_DNA"/>
</dbReference>
<dbReference type="InterPro" id="IPR051906">
    <property type="entry name" value="TolC-like"/>
</dbReference>
<dbReference type="AlphaFoldDB" id="A0A2M7S982"/>
<protein>
    <recommendedName>
        <fullName evidence="11">TolC family protein</fullName>
    </recommendedName>
</protein>
<dbReference type="Proteomes" id="UP000229307">
    <property type="component" value="Unassembled WGS sequence"/>
</dbReference>
<comment type="caution">
    <text evidence="9">The sequence shown here is derived from an EMBL/GenBank/DDBJ whole genome shotgun (WGS) entry which is preliminary data.</text>
</comment>
<evidence type="ECO:0000256" key="7">
    <source>
        <dbReference type="ARBA" id="ARBA00023237"/>
    </source>
</evidence>
<organism evidence="9 10">
    <name type="scientific">Candidatus Desantisbacteria bacterium CG_4_10_14_0_8_um_filter_48_22</name>
    <dbReference type="NCBI Taxonomy" id="1974543"/>
    <lineage>
        <taxon>Bacteria</taxon>
        <taxon>Candidatus Desantisiibacteriota</taxon>
    </lineage>
</organism>
<evidence type="ECO:0000256" key="2">
    <source>
        <dbReference type="ARBA" id="ARBA00007613"/>
    </source>
</evidence>
<dbReference type="Gene3D" id="1.20.1600.10">
    <property type="entry name" value="Outer membrane efflux proteins (OEP)"/>
    <property type="match status" value="1"/>
</dbReference>
<dbReference type="GO" id="GO:0009279">
    <property type="term" value="C:cell outer membrane"/>
    <property type="evidence" value="ECO:0007669"/>
    <property type="project" value="UniProtKB-SubCell"/>
</dbReference>
<evidence type="ECO:0000256" key="8">
    <source>
        <dbReference type="SAM" id="Phobius"/>
    </source>
</evidence>
<dbReference type="PANTHER" id="PTHR30026:SF20">
    <property type="entry name" value="OUTER MEMBRANE PROTEIN TOLC"/>
    <property type="match status" value="1"/>
</dbReference>